<dbReference type="InterPro" id="IPR011992">
    <property type="entry name" value="EF-hand-dom_pair"/>
</dbReference>
<dbReference type="PANTHER" id="PTHR13025">
    <property type="entry name" value="EF-HAND DOMAIN-CONTAINING PROTEIN D"/>
    <property type="match status" value="1"/>
</dbReference>
<evidence type="ECO:0000256" key="1">
    <source>
        <dbReference type="ARBA" id="ARBA00022723"/>
    </source>
</evidence>
<dbReference type="EMBL" id="BLXT01003952">
    <property type="protein sequence ID" value="GFO08244.1"/>
    <property type="molecule type" value="Genomic_DNA"/>
</dbReference>
<keyword evidence="7" id="KW-1185">Reference proteome</keyword>
<organism evidence="6 7">
    <name type="scientific">Plakobranchus ocellatus</name>
    <dbReference type="NCBI Taxonomy" id="259542"/>
    <lineage>
        <taxon>Eukaryota</taxon>
        <taxon>Metazoa</taxon>
        <taxon>Spiralia</taxon>
        <taxon>Lophotrochozoa</taxon>
        <taxon>Mollusca</taxon>
        <taxon>Gastropoda</taxon>
        <taxon>Heterobranchia</taxon>
        <taxon>Euthyneura</taxon>
        <taxon>Panpulmonata</taxon>
        <taxon>Sacoglossa</taxon>
        <taxon>Placobranchoidea</taxon>
        <taxon>Plakobranchidae</taxon>
        <taxon>Plakobranchus</taxon>
    </lineage>
</organism>
<reference evidence="6 7" key="1">
    <citation type="journal article" date="2021" name="Elife">
        <title>Chloroplast acquisition without the gene transfer in kleptoplastic sea slugs, Plakobranchus ocellatus.</title>
        <authorList>
            <person name="Maeda T."/>
            <person name="Takahashi S."/>
            <person name="Yoshida T."/>
            <person name="Shimamura S."/>
            <person name="Takaki Y."/>
            <person name="Nagai Y."/>
            <person name="Toyoda A."/>
            <person name="Suzuki Y."/>
            <person name="Arimoto A."/>
            <person name="Ishii H."/>
            <person name="Satoh N."/>
            <person name="Nishiyama T."/>
            <person name="Hasebe M."/>
            <person name="Maruyama T."/>
            <person name="Minagawa J."/>
            <person name="Obokata J."/>
            <person name="Shigenobu S."/>
        </authorList>
    </citation>
    <scope>NUCLEOTIDE SEQUENCE [LARGE SCALE GENOMIC DNA]</scope>
</reference>
<evidence type="ECO:0000313" key="6">
    <source>
        <dbReference type="EMBL" id="GFO08244.1"/>
    </source>
</evidence>
<evidence type="ECO:0000256" key="3">
    <source>
        <dbReference type="ARBA" id="ARBA00022837"/>
    </source>
</evidence>
<dbReference type="CDD" id="cd00051">
    <property type="entry name" value="EFh"/>
    <property type="match status" value="1"/>
</dbReference>
<feature type="domain" description="EF-hand" evidence="5">
    <location>
        <begin position="43"/>
        <end position="78"/>
    </location>
</feature>
<dbReference type="InterPro" id="IPR002048">
    <property type="entry name" value="EF_hand_dom"/>
</dbReference>
<keyword evidence="2" id="KW-0677">Repeat</keyword>
<sequence>MKIPFFMLSMYFGFTCHLLEEIDALPTTETFDPYTEFPEFTNEQIQDMEQIFKKHDINKDKFIDFMELWLMMEKLGSPQTHLSLKSMIKEVDEDLDDKISFKEFLLIFRKAAAGELLAGTGLKELSDLVEIDGLNGAKNFFQA</sequence>
<feature type="chain" id="PRO_5043741446" description="EF-hand domain-containing protein" evidence="4">
    <location>
        <begin position="25"/>
        <end position="143"/>
    </location>
</feature>
<keyword evidence="1" id="KW-0479">Metal-binding</keyword>
<feature type="domain" description="EF-hand" evidence="5">
    <location>
        <begin position="79"/>
        <end position="114"/>
    </location>
</feature>
<dbReference type="PROSITE" id="PS50222">
    <property type="entry name" value="EF_HAND_2"/>
    <property type="match status" value="2"/>
</dbReference>
<evidence type="ECO:0000256" key="2">
    <source>
        <dbReference type="ARBA" id="ARBA00022737"/>
    </source>
</evidence>
<dbReference type="Gene3D" id="1.10.238.10">
    <property type="entry name" value="EF-hand"/>
    <property type="match status" value="1"/>
</dbReference>
<keyword evidence="4" id="KW-0732">Signal</keyword>
<comment type="caution">
    <text evidence="6">The sequence shown here is derived from an EMBL/GenBank/DDBJ whole genome shotgun (WGS) entry which is preliminary data.</text>
</comment>
<dbReference type="FunFam" id="1.10.238.10:FF:000112">
    <property type="entry name" value="EF-hand domain family, member D2"/>
    <property type="match status" value="1"/>
</dbReference>
<dbReference type="AlphaFoldDB" id="A0AAV4APL4"/>
<dbReference type="SUPFAM" id="SSF47473">
    <property type="entry name" value="EF-hand"/>
    <property type="match status" value="1"/>
</dbReference>
<dbReference type="Pfam" id="PF13499">
    <property type="entry name" value="EF-hand_7"/>
    <property type="match status" value="1"/>
</dbReference>
<keyword evidence="3" id="KW-0106">Calcium</keyword>
<accession>A0AAV4APL4</accession>
<evidence type="ECO:0000313" key="7">
    <source>
        <dbReference type="Proteomes" id="UP000735302"/>
    </source>
</evidence>
<dbReference type="SMART" id="SM00054">
    <property type="entry name" value="EFh"/>
    <property type="match status" value="2"/>
</dbReference>
<evidence type="ECO:0000256" key="4">
    <source>
        <dbReference type="SAM" id="SignalP"/>
    </source>
</evidence>
<dbReference type="PANTHER" id="PTHR13025:SF6">
    <property type="entry name" value="EF-HAND DOMAIN-CONTAINING PROTEIN-RELATED"/>
    <property type="match status" value="1"/>
</dbReference>
<name>A0AAV4APL4_9GAST</name>
<feature type="signal peptide" evidence="4">
    <location>
        <begin position="1"/>
        <end position="24"/>
    </location>
</feature>
<dbReference type="InterPro" id="IPR018247">
    <property type="entry name" value="EF_Hand_1_Ca_BS"/>
</dbReference>
<dbReference type="GO" id="GO:0005509">
    <property type="term" value="F:calcium ion binding"/>
    <property type="evidence" value="ECO:0007669"/>
    <property type="project" value="InterPro"/>
</dbReference>
<gene>
    <name evidence="6" type="ORF">PoB_003474900</name>
</gene>
<protein>
    <recommendedName>
        <fullName evidence="5">EF-hand domain-containing protein</fullName>
    </recommendedName>
</protein>
<evidence type="ECO:0000259" key="5">
    <source>
        <dbReference type="PROSITE" id="PS50222"/>
    </source>
</evidence>
<proteinExistence type="predicted"/>
<dbReference type="InterPro" id="IPR040365">
    <property type="entry name" value="EFHD1/2"/>
</dbReference>
<dbReference type="PROSITE" id="PS00018">
    <property type="entry name" value="EF_HAND_1"/>
    <property type="match status" value="1"/>
</dbReference>
<dbReference type="Proteomes" id="UP000735302">
    <property type="component" value="Unassembled WGS sequence"/>
</dbReference>